<evidence type="ECO:0000313" key="3">
    <source>
        <dbReference type="Proteomes" id="UP000030645"/>
    </source>
</evidence>
<feature type="region of interest" description="Disordered" evidence="1">
    <location>
        <begin position="145"/>
        <end position="165"/>
    </location>
</feature>
<gene>
    <name evidence="2" type="ORF">L484_013491</name>
</gene>
<evidence type="ECO:0000313" key="2">
    <source>
        <dbReference type="EMBL" id="EXB50399.1"/>
    </source>
</evidence>
<dbReference type="EMBL" id="KE343999">
    <property type="protein sequence ID" value="EXB50399.1"/>
    <property type="molecule type" value="Genomic_DNA"/>
</dbReference>
<reference evidence="3" key="1">
    <citation type="submission" date="2013-01" db="EMBL/GenBank/DDBJ databases">
        <title>Draft Genome Sequence of a Mulberry Tree, Morus notabilis C.K. Schneid.</title>
        <authorList>
            <person name="He N."/>
            <person name="Zhao S."/>
        </authorList>
    </citation>
    <scope>NUCLEOTIDE SEQUENCE</scope>
</reference>
<evidence type="ECO:0000256" key="1">
    <source>
        <dbReference type="SAM" id="MobiDB-lite"/>
    </source>
</evidence>
<protein>
    <submittedName>
        <fullName evidence="2">Uncharacterized protein</fullName>
    </submittedName>
</protein>
<sequence length="165" mass="18818">MFNPLPWWRKEVSRLLQKYSIWTSPANIPRVHTVFLLHRPYLLNSQTQGLYTQHEVYAWHTSFNYPQSLKDITDDLVKDDDDGDRHDLRRRTTLSPLELSRVRAATAAEIALISVIFDGDCRSRSSSHRTRHRAVIAKLGYALSPSESDRSFSGVGSALLSPPEA</sequence>
<proteinExistence type="predicted"/>
<name>W9R0H4_9ROSA</name>
<dbReference type="Proteomes" id="UP000030645">
    <property type="component" value="Unassembled WGS sequence"/>
</dbReference>
<organism evidence="2 3">
    <name type="scientific">Morus notabilis</name>
    <dbReference type="NCBI Taxonomy" id="981085"/>
    <lineage>
        <taxon>Eukaryota</taxon>
        <taxon>Viridiplantae</taxon>
        <taxon>Streptophyta</taxon>
        <taxon>Embryophyta</taxon>
        <taxon>Tracheophyta</taxon>
        <taxon>Spermatophyta</taxon>
        <taxon>Magnoliopsida</taxon>
        <taxon>eudicotyledons</taxon>
        <taxon>Gunneridae</taxon>
        <taxon>Pentapetalae</taxon>
        <taxon>rosids</taxon>
        <taxon>fabids</taxon>
        <taxon>Rosales</taxon>
        <taxon>Moraceae</taxon>
        <taxon>Moreae</taxon>
        <taxon>Morus</taxon>
    </lineage>
</organism>
<keyword evidence="3" id="KW-1185">Reference proteome</keyword>
<dbReference type="AlphaFoldDB" id="W9R0H4"/>
<accession>W9R0H4</accession>